<feature type="transmembrane region" description="Helical" evidence="7">
    <location>
        <begin position="51"/>
        <end position="69"/>
    </location>
</feature>
<evidence type="ECO:0000256" key="6">
    <source>
        <dbReference type="ARBA" id="ARBA00023136"/>
    </source>
</evidence>
<keyword evidence="5 7" id="KW-1133">Transmembrane helix</keyword>
<keyword evidence="3 9" id="KW-0808">Transferase</keyword>
<dbReference type="InterPro" id="IPR036291">
    <property type="entry name" value="NAD(P)-bd_dom_sf"/>
</dbReference>
<dbReference type="AlphaFoldDB" id="A0A419DEJ8"/>
<accession>A0A419DEJ8</accession>
<dbReference type="Pfam" id="PF13727">
    <property type="entry name" value="CoA_binding_3"/>
    <property type="match status" value="1"/>
</dbReference>
<dbReference type="SUPFAM" id="SSF51735">
    <property type="entry name" value="NAD(P)-binding Rossmann-fold domains"/>
    <property type="match status" value="1"/>
</dbReference>
<comment type="caution">
    <text evidence="9">The sequence shown here is derived from an EMBL/GenBank/DDBJ whole genome shotgun (WGS) entry which is preliminary data.</text>
</comment>
<evidence type="ECO:0000256" key="3">
    <source>
        <dbReference type="ARBA" id="ARBA00022679"/>
    </source>
</evidence>
<organism evidence="9 10">
    <name type="scientific">candidate division WS5 bacterium</name>
    <dbReference type="NCBI Taxonomy" id="2093353"/>
    <lineage>
        <taxon>Bacteria</taxon>
        <taxon>candidate division WS5</taxon>
    </lineage>
</organism>
<evidence type="ECO:0000313" key="9">
    <source>
        <dbReference type="EMBL" id="RJO61507.1"/>
    </source>
</evidence>
<dbReference type="PANTHER" id="PTHR30576:SF10">
    <property type="entry name" value="SLL5057 PROTEIN"/>
    <property type="match status" value="1"/>
</dbReference>
<evidence type="ECO:0000256" key="2">
    <source>
        <dbReference type="ARBA" id="ARBA00006464"/>
    </source>
</evidence>
<evidence type="ECO:0000256" key="5">
    <source>
        <dbReference type="ARBA" id="ARBA00022989"/>
    </source>
</evidence>
<reference evidence="9 10" key="1">
    <citation type="journal article" date="2017" name="ISME J.">
        <title>Energy and carbon metabolisms in a deep terrestrial subsurface fluid microbial community.</title>
        <authorList>
            <person name="Momper L."/>
            <person name="Jungbluth S.P."/>
            <person name="Lee M.D."/>
            <person name="Amend J.P."/>
        </authorList>
    </citation>
    <scope>NUCLEOTIDE SEQUENCE [LARGE SCALE GENOMIC DNA]</scope>
    <source>
        <strain evidence="9">SURF_29</strain>
    </source>
</reference>
<name>A0A419DEJ8_9BACT</name>
<dbReference type="InterPro" id="IPR003362">
    <property type="entry name" value="Bact_transf"/>
</dbReference>
<dbReference type="EMBL" id="QZJW01000018">
    <property type="protein sequence ID" value="RJO61507.1"/>
    <property type="molecule type" value="Genomic_DNA"/>
</dbReference>
<feature type="transmembrane region" description="Helical" evidence="7">
    <location>
        <begin position="12"/>
        <end position="31"/>
    </location>
</feature>
<evidence type="ECO:0000259" key="8">
    <source>
        <dbReference type="Pfam" id="PF02397"/>
    </source>
</evidence>
<proteinExistence type="inferred from homology"/>
<keyword evidence="4 7" id="KW-0812">Transmembrane</keyword>
<dbReference type="Pfam" id="PF02397">
    <property type="entry name" value="Bac_transf"/>
    <property type="match status" value="1"/>
</dbReference>
<evidence type="ECO:0000256" key="7">
    <source>
        <dbReference type="SAM" id="Phobius"/>
    </source>
</evidence>
<dbReference type="GO" id="GO:0016020">
    <property type="term" value="C:membrane"/>
    <property type="evidence" value="ECO:0007669"/>
    <property type="project" value="UniProtKB-SubCell"/>
</dbReference>
<evidence type="ECO:0000256" key="4">
    <source>
        <dbReference type="ARBA" id="ARBA00022692"/>
    </source>
</evidence>
<dbReference type="NCBIfam" id="TIGR03025">
    <property type="entry name" value="EPS_sugtrans"/>
    <property type="match status" value="1"/>
</dbReference>
<protein>
    <submittedName>
        <fullName evidence="9">Sugar transferase</fullName>
    </submittedName>
</protein>
<feature type="transmembrane region" description="Helical" evidence="7">
    <location>
        <begin position="81"/>
        <end position="102"/>
    </location>
</feature>
<comment type="subcellular location">
    <subcellularLocation>
        <location evidence="1">Membrane</location>
        <topology evidence="1">Multi-pass membrane protein</topology>
    </subcellularLocation>
</comment>
<evidence type="ECO:0000256" key="1">
    <source>
        <dbReference type="ARBA" id="ARBA00004141"/>
    </source>
</evidence>
<feature type="transmembrane region" description="Helical" evidence="7">
    <location>
        <begin position="114"/>
        <end position="136"/>
    </location>
</feature>
<comment type="similarity">
    <text evidence="2">Belongs to the bacterial sugar transferase family.</text>
</comment>
<dbReference type="PANTHER" id="PTHR30576">
    <property type="entry name" value="COLANIC BIOSYNTHESIS UDP-GLUCOSE LIPID CARRIER TRANSFERASE"/>
    <property type="match status" value="1"/>
</dbReference>
<feature type="transmembrane region" description="Helical" evidence="7">
    <location>
        <begin position="289"/>
        <end position="313"/>
    </location>
</feature>
<sequence length="481" mass="55335">MVKEQSKTLRKFLLAADLCIVVVSFFIGYFLRAEIKSPGIESVLPLNVSIGLLPVLLFIWGTFLYYFGMYKTVGLRQISEVIIITCKTAVLGFVLFGSYVFVLHLQEQVTRLMIGIIFTVSAALIILEKIALIYIFRYVRKMGTSFKGALFTFRSILIVGTGKRAEAFIKLINNNPEWAIKVIGLIDIDKSKVGKVIGGYKVLGSFDEIPNIIHSSIVDEIVFIVPRSWINKIEDIMHFCESEGLTIHLATDFFELKMLKAKQTDLRGFPLLTFENATYKLEHLFIKRIFDFIISTIVLIILAPIFLLVAVFIKITSEGSVLFKQERCSLYGRKFNFYKFRTMVVDAESRLKDILKYNEMNGPVFKMSNDPRVTKIGKWLRKYSLDELPQLWNVFKGDMSLVGPRPPLPSEVEKYDNWQRRKLSMRPGITCLWQVSGRSEIADFNEWMKLDLEYIDNWSLWLDFKILLKTIPVVMLGKGAR</sequence>
<evidence type="ECO:0000313" key="10">
    <source>
        <dbReference type="Proteomes" id="UP000285655"/>
    </source>
</evidence>
<dbReference type="GO" id="GO:0016780">
    <property type="term" value="F:phosphotransferase activity, for other substituted phosphate groups"/>
    <property type="evidence" value="ECO:0007669"/>
    <property type="project" value="TreeGrafter"/>
</dbReference>
<gene>
    <name evidence="9" type="ORF">C4544_02555</name>
</gene>
<dbReference type="InterPro" id="IPR017475">
    <property type="entry name" value="EPS_sugar_tfrase"/>
</dbReference>
<dbReference type="Proteomes" id="UP000285655">
    <property type="component" value="Unassembled WGS sequence"/>
</dbReference>
<keyword evidence="6 7" id="KW-0472">Membrane</keyword>
<dbReference type="Gene3D" id="3.40.50.720">
    <property type="entry name" value="NAD(P)-binding Rossmann-like Domain"/>
    <property type="match status" value="1"/>
</dbReference>
<feature type="domain" description="Bacterial sugar transferase" evidence="8">
    <location>
        <begin position="287"/>
        <end position="475"/>
    </location>
</feature>